<evidence type="ECO:0000313" key="2">
    <source>
        <dbReference type="Proteomes" id="UP000219193"/>
    </source>
</evidence>
<reference evidence="2" key="1">
    <citation type="submission" date="2017-09" db="EMBL/GenBank/DDBJ databases">
        <authorList>
            <person name="Varghese N."/>
            <person name="Submissions S."/>
        </authorList>
    </citation>
    <scope>NUCLEOTIDE SEQUENCE [LARGE SCALE GENOMIC DNA]</scope>
    <source>
        <strain evidence="2">CGMCC 1.12641</strain>
    </source>
</reference>
<dbReference type="EMBL" id="OCMF01000001">
    <property type="protein sequence ID" value="SOC78828.1"/>
    <property type="molecule type" value="Genomic_DNA"/>
</dbReference>
<gene>
    <name evidence="1" type="ORF">SAMN06296241_0345</name>
</gene>
<keyword evidence="2" id="KW-1185">Reference proteome</keyword>
<accession>A0A285X0K4</accession>
<evidence type="ECO:0008006" key="3">
    <source>
        <dbReference type="Google" id="ProtNLM"/>
    </source>
</evidence>
<name>A0A285X0K4_9FLAO</name>
<evidence type="ECO:0000313" key="1">
    <source>
        <dbReference type="EMBL" id="SOC78828.1"/>
    </source>
</evidence>
<protein>
    <recommendedName>
        <fullName evidence="3">TonB protein C-terminal</fullName>
    </recommendedName>
</protein>
<sequence length="260" mass="28837">MKNIFLVIALLFSSEIFSQENGAQGGFIHLSKVEKPPLSSDCKVSTALCTANLIESFLVRNITSAGALTTGTSGKTEITTKVIIDTLGQISWASIKGIPLETGKKLAERLKEMPAFAPGEHNGQKTNVIVDLITPFHFWEKENFSSEAVHYSNADSKAMWHRCRKKEDENCTPLEIHDWMSKRINLDKVTEPGFYAFTTSLVLNETGNVSRIAFHGGTDNLASEIIDKLQKLPQFEPAKNEDKAISTYFIIPMTLQKSAQ</sequence>
<dbReference type="AlphaFoldDB" id="A0A285X0K4"/>
<proteinExistence type="predicted"/>
<dbReference type="RefSeq" id="WP_097054621.1">
    <property type="nucleotide sequence ID" value="NZ_OCMF01000001.1"/>
</dbReference>
<organism evidence="1 2">
    <name type="scientific">Salinimicrobium sediminis</name>
    <dbReference type="NCBI Taxonomy" id="1343891"/>
    <lineage>
        <taxon>Bacteria</taxon>
        <taxon>Pseudomonadati</taxon>
        <taxon>Bacteroidota</taxon>
        <taxon>Flavobacteriia</taxon>
        <taxon>Flavobacteriales</taxon>
        <taxon>Flavobacteriaceae</taxon>
        <taxon>Salinimicrobium</taxon>
    </lineage>
</organism>
<dbReference type="OrthoDB" id="795337at2"/>
<dbReference type="Proteomes" id="UP000219193">
    <property type="component" value="Unassembled WGS sequence"/>
</dbReference>